<reference evidence="1 2" key="1">
    <citation type="submission" date="2016-08" db="EMBL/GenBank/DDBJ databases">
        <title>Draft genome sequence of allopolyploid Zygosaccharomyces rouxii.</title>
        <authorList>
            <person name="Watanabe J."/>
            <person name="Uehara K."/>
            <person name="Mogi Y."/>
            <person name="Tsukioka Y."/>
        </authorList>
    </citation>
    <scope>NUCLEOTIDE SEQUENCE [LARGE SCALE GENOMIC DNA]</scope>
    <source>
        <strain evidence="1 2">NBRC 110957</strain>
    </source>
</reference>
<dbReference type="Proteomes" id="UP000187013">
    <property type="component" value="Unassembled WGS sequence"/>
</dbReference>
<organism evidence="1 2">
    <name type="scientific">Zygosaccharomyces rouxii</name>
    <dbReference type="NCBI Taxonomy" id="4956"/>
    <lineage>
        <taxon>Eukaryota</taxon>
        <taxon>Fungi</taxon>
        <taxon>Dikarya</taxon>
        <taxon>Ascomycota</taxon>
        <taxon>Saccharomycotina</taxon>
        <taxon>Saccharomycetes</taxon>
        <taxon>Saccharomycetales</taxon>
        <taxon>Saccharomycetaceae</taxon>
        <taxon>Zygosaccharomyces</taxon>
    </lineage>
</organism>
<evidence type="ECO:0000313" key="2">
    <source>
        <dbReference type="Proteomes" id="UP000187013"/>
    </source>
</evidence>
<gene>
    <name evidence="1" type="ORF">ZYGR_0AG04190</name>
</gene>
<accession>A0A1Q3A9W7</accession>
<name>A0A1Q3A9W7_ZYGRO</name>
<protein>
    <submittedName>
        <fullName evidence="1">Uncharacterized protein</fullName>
    </submittedName>
</protein>
<evidence type="ECO:0000313" key="1">
    <source>
        <dbReference type="EMBL" id="GAV52428.1"/>
    </source>
</evidence>
<dbReference type="AlphaFoldDB" id="A0A1Q3A9W7"/>
<dbReference type="EMBL" id="BDGX01000033">
    <property type="protein sequence ID" value="GAV52428.1"/>
    <property type="molecule type" value="Genomic_DNA"/>
</dbReference>
<dbReference type="OrthoDB" id="4046837at2759"/>
<comment type="caution">
    <text evidence="1">The sequence shown here is derived from an EMBL/GenBank/DDBJ whole genome shotgun (WGS) entry which is preliminary data.</text>
</comment>
<proteinExistence type="predicted"/>
<sequence>MLKRYFSSSLKYLSNKVHFEPVYANLLKHECFKALAEELPTKYGQLDPYELSQFVNEALAKQSLKIEEIIPIHNKMIEELSRYEYGISTVHAKKLEQIGGKLSEKSILEIIRNNPGRVHDTWELLERVPKELWVDDLLLAAVENTISKKTYEENGKLVLPLKSLAQCMLLLKNIDHKQNIKRDVMDSLIDHILERKASYAIQPLLQYGNVSLEPFIKRIEELTPYQIYQIYKNFPLDSLKAEEELFLKIVSTLGKSQKNIISQEEIQANNELEKCLQKFGEYSLFNDLSQSEDLSQDYLHIKQYINGSELDKRNLKLALTLMRIEGVYRDDLEGVLERYHSYLLSHENNANKLMFEVLLSFASQSFKKSNPAMLEYSQVFSSADYSESDTVNIIRIHMLANSKFDVEKSLELYNTNIESFAKGKDESSATSLLTESLIVAYLANQDLNFARVIFEGAIREKILSSHAIIKNLKALFKTYGEAVEAGNVKDVMQEKILRTFETI</sequence>